<accession>A0AAP0RIR1</accession>
<name>A0AAP0RIR1_LIQFO</name>
<dbReference type="EMBL" id="JBBPBK010000010">
    <property type="protein sequence ID" value="KAK9277745.1"/>
    <property type="molecule type" value="Genomic_DNA"/>
</dbReference>
<protein>
    <recommendedName>
        <fullName evidence="3">DUF4228 domain-containing protein</fullName>
    </recommendedName>
</protein>
<gene>
    <name evidence="1" type="ORF">L1049_007292</name>
</gene>
<organism evidence="1 2">
    <name type="scientific">Liquidambar formosana</name>
    <name type="common">Formosan gum</name>
    <dbReference type="NCBI Taxonomy" id="63359"/>
    <lineage>
        <taxon>Eukaryota</taxon>
        <taxon>Viridiplantae</taxon>
        <taxon>Streptophyta</taxon>
        <taxon>Embryophyta</taxon>
        <taxon>Tracheophyta</taxon>
        <taxon>Spermatophyta</taxon>
        <taxon>Magnoliopsida</taxon>
        <taxon>eudicotyledons</taxon>
        <taxon>Gunneridae</taxon>
        <taxon>Pentapetalae</taxon>
        <taxon>Saxifragales</taxon>
        <taxon>Altingiaceae</taxon>
        <taxon>Liquidambar</taxon>
    </lineage>
</organism>
<dbReference type="Pfam" id="PF14009">
    <property type="entry name" value="PADRE"/>
    <property type="match status" value="1"/>
</dbReference>
<dbReference type="PANTHER" id="PTHR33052">
    <property type="entry name" value="DUF4228 DOMAIN PROTEIN-RELATED"/>
    <property type="match status" value="1"/>
</dbReference>
<evidence type="ECO:0000313" key="1">
    <source>
        <dbReference type="EMBL" id="KAK9277745.1"/>
    </source>
</evidence>
<dbReference type="InterPro" id="IPR025322">
    <property type="entry name" value="PADRE_dom"/>
</dbReference>
<reference evidence="1 2" key="1">
    <citation type="journal article" date="2024" name="Plant J.">
        <title>Genome sequences and population genomics reveal climatic adaptation and genomic divergence between two closely related sweetgum species.</title>
        <authorList>
            <person name="Xu W.Q."/>
            <person name="Ren C.Q."/>
            <person name="Zhang X.Y."/>
            <person name="Comes H.P."/>
            <person name="Liu X.H."/>
            <person name="Li Y.G."/>
            <person name="Kettle C.J."/>
            <person name="Jalonen R."/>
            <person name="Gaisberger H."/>
            <person name="Ma Y.Z."/>
            <person name="Qiu Y.X."/>
        </authorList>
    </citation>
    <scope>NUCLEOTIDE SEQUENCE [LARGE SCALE GENOMIC DNA]</scope>
    <source>
        <strain evidence="1">Hangzhou</strain>
    </source>
</reference>
<comment type="caution">
    <text evidence="1">The sequence shown here is derived from an EMBL/GenBank/DDBJ whole genome shotgun (WGS) entry which is preliminary data.</text>
</comment>
<dbReference type="Proteomes" id="UP001415857">
    <property type="component" value="Unassembled WGS sequence"/>
</dbReference>
<evidence type="ECO:0000313" key="2">
    <source>
        <dbReference type="Proteomes" id="UP001415857"/>
    </source>
</evidence>
<evidence type="ECO:0008006" key="3">
    <source>
        <dbReference type="Google" id="ProtNLM"/>
    </source>
</evidence>
<keyword evidence="2" id="KW-1185">Reference proteome</keyword>
<sequence length="229" mass="25464">MFQLYNINAQMYINAIDPYSPTHPFISSTFSLSHRHFDKHIIDMGNYVSYCTLITMPTMKTSRAARVIFPTGEVRQFRESVKAAELMLESPNYFLVNSQSLHIGRRFSALAADEELEFGNVYIMFPMRRVNSIVTAADMAVFFMAANSAAKRISGGANGRISPDSGADAQEAAAAAAASARESEGGGSRLNLDEVVEEFHGAEFRYRLSVCRSRKPLLETIKEEPVFAR</sequence>
<dbReference type="AlphaFoldDB" id="A0AAP0RIR1"/>
<proteinExistence type="predicted"/>